<evidence type="ECO:0000313" key="3">
    <source>
        <dbReference type="Proteomes" id="UP000078576"/>
    </source>
</evidence>
<feature type="region of interest" description="Disordered" evidence="1">
    <location>
        <begin position="94"/>
        <end position="175"/>
    </location>
</feature>
<proteinExistence type="predicted"/>
<feature type="compositionally biased region" description="Polar residues" evidence="1">
    <location>
        <begin position="94"/>
        <end position="103"/>
    </location>
</feature>
<keyword evidence="3" id="KW-1185">Reference proteome</keyword>
<evidence type="ECO:0000313" key="2">
    <source>
        <dbReference type="EMBL" id="KUI62841.1"/>
    </source>
</evidence>
<feature type="compositionally biased region" description="Basic residues" evidence="1">
    <location>
        <begin position="109"/>
        <end position="122"/>
    </location>
</feature>
<dbReference type="AlphaFoldDB" id="A0A194VGD9"/>
<sequence length="194" mass="21376">MASNQEPDDADIFQYVDLGSTEDDDVGPFPDITPMNYESRPSLDTSNLVSHQDPVQFQEELGSFQRRMDPLTIEPSQLASINPQQSQCSLWLTPSENNIQNSPIPSTSRRIKTTRSRPKPPLRRIAPAPIREATHEVRRTHFNSSPSSPDTSGSTSGLASEGAGRPIPQANLQSGTDLTCTECTKVFKTPLKLK</sequence>
<organism evidence="2 3">
    <name type="scientific">Cytospora mali</name>
    <name type="common">Apple Valsa canker fungus</name>
    <name type="synonym">Valsa mali</name>
    <dbReference type="NCBI Taxonomy" id="578113"/>
    <lineage>
        <taxon>Eukaryota</taxon>
        <taxon>Fungi</taxon>
        <taxon>Dikarya</taxon>
        <taxon>Ascomycota</taxon>
        <taxon>Pezizomycotina</taxon>
        <taxon>Sordariomycetes</taxon>
        <taxon>Sordariomycetidae</taxon>
        <taxon>Diaporthales</taxon>
        <taxon>Cytosporaceae</taxon>
        <taxon>Cytospora</taxon>
    </lineage>
</organism>
<dbReference type="EMBL" id="KN714836">
    <property type="protein sequence ID" value="KUI62841.1"/>
    <property type="molecule type" value="Genomic_DNA"/>
</dbReference>
<reference evidence="3" key="1">
    <citation type="submission" date="2014-12" db="EMBL/GenBank/DDBJ databases">
        <title>Genome Sequence of Valsa Canker Pathogens Uncovers a Specific Adaption of Colonization on Woody Bark.</title>
        <authorList>
            <person name="Yin Z."/>
            <person name="Liu H."/>
            <person name="Gao X."/>
            <person name="Li Z."/>
            <person name="Song N."/>
            <person name="Ke X."/>
            <person name="Dai Q."/>
            <person name="Wu Y."/>
            <person name="Sun Y."/>
            <person name="Xu J.-R."/>
            <person name="Kang Z.K."/>
            <person name="Wang L."/>
            <person name="Huang L."/>
        </authorList>
    </citation>
    <scope>NUCLEOTIDE SEQUENCE [LARGE SCALE GENOMIC DNA]</scope>
    <source>
        <strain evidence="3">SXYL134</strain>
    </source>
</reference>
<gene>
    <name evidence="2" type="ORF">VP1G_11465</name>
</gene>
<accession>A0A194VGD9</accession>
<protein>
    <submittedName>
        <fullName evidence="2">Uncharacterized protein</fullName>
    </submittedName>
</protein>
<evidence type="ECO:0000256" key="1">
    <source>
        <dbReference type="SAM" id="MobiDB-lite"/>
    </source>
</evidence>
<feature type="compositionally biased region" description="Low complexity" evidence="1">
    <location>
        <begin position="144"/>
        <end position="157"/>
    </location>
</feature>
<dbReference type="Proteomes" id="UP000078576">
    <property type="component" value="Unassembled WGS sequence"/>
</dbReference>
<name>A0A194VGD9_CYTMA</name>
<feature type="region of interest" description="Disordered" evidence="1">
    <location>
        <begin position="19"/>
        <end position="48"/>
    </location>
</feature>